<evidence type="ECO:0000256" key="1">
    <source>
        <dbReference type="SAM" id="MobiDB-lite"/>
    </source>
</evidence>
<protein>
    <submittedName>
        <fullName evidence="2">(northern house mosquito) hypothetical protein</fullName>
    </submittedName>
</protein>
<dbReference type="EMBL" id="HBUE01031240">
    <property type="protein sequence ID" value="CAG6456608.1"/>
    <property type="molecule type" value="Transcribed_RNA"/>
</dbReference>
<accession>A0A8D8DPH5</accession>
<dbReference type="AlphaFoldDB" id="A0A8D8DPH5"/>
<feature type="region of interest" description="Disordered" evidence="1">
    <location>
        <begin position="1"/>
        <end position="29"/>
    </location>
</feature>
<name>A0A8D8DPH5_CULPI</name>
<dbReference type="EMBL" id="HBUE01277032">
    <property type="protein sequence ID" value="CAG6566855.1"/>
    <property type="molecule type" value="Transcribed_RNA"/>
</dbReference>
<dbReference type="EMBL" id="HBUE01031239">
    <property type="protein sequence ID" value="CAG6456604.1"/>
    <property type="molecule type" value="Transcribed_RNA"/>
</dbReference>
<dbReference type="EMBL" id="HBUE01171580">
    <property type="protein sequence ID" value="CAG6515353.1"/>
    <property type="molecule type" value="Transcribed_RNA"/>
</dbReference>
<reference evidence="2" key="1">
    <citation type="submission" date="2021-05" db="EMBL/GenBank/DDBJ databases">
        <authorList>
            <person name="Alioto T."/>
            <person name="Alioto T."/>
            <person name="Gomez Garrido J."/>
        </authorList>
    </citation>
    <scope>NUCLEOTIDE SEQUENCE</scope>
</reference>
<organism evidence="2">
    <name type="scientific">Culex pipiens</name>
    <name type="common">House mosquito</name>
    <dbReference type="NCBI Taxonomy" id="7175"/>
    <lineage>
        <taxon>Eukaryota</taxon>
        <taxon>Metazoa</taxon>
        <taxon>Ecdysozoa</taxon>
        <taxon>Arthropoda</taxon>
        <taxon>Hexapoda</taxon>
        <taxon>Insecta</taxon>
        <taxon>Pterygota</taxon>
        <taxon>Neoptera</taxon>
        <taxon>Endopterygota</taxon>
        <taxon>Diptera</taxon>
        <taxon>Nematocera</taxon>
        <taxon>Culicoidea</taxon>
        <taxon>Culicidae</taxon>
        <taxon>Culicinae</taxon>
        <taxon>Culicini</taxon>
        <taxon>Culex</taxon>
        <taxon>Culex</taxon>
    </lineage>
</organism>
<feature type="compositionally biased region" description="Basic and acidic residues" evidence="1">
    <location>
        <begin position="14"/>
        <end position="23"/>
    </location>
</feature>
<evidence type="ECO:0000313" key="2">
    <source>
        <dbReference type="EMBL" id="CAG6515356.1"/>
    </source>
</evidence>
<proteinExistence type="predicted"/>
<dbReference type="EMBL" id="HBUE01171582">
    <property type="protein sequence ID" value="CAG6515356.1"/>
    <property type="molecule type" value="Transcribed_RNA"/>
</dbReference>
<dbReference type="EMBL" id="HBUE01277030">
    <property type="protein sequence ID" value="CAG6566852.1"/>
    <property type="molecule type" value="Transcribed_RNA"/>
</dbReference>
<sequence>MCELRKRNYAGGGHRGDGSRRSDGQGLPRGLLHLRGVRNAADGRTGQALLSVRGSVDVPIVPHPEDYPARNATRRSRRWTDRRRAGLGHVPVHGIKGTVRAGRTYARVRKENDIRSYFEKVTKRRSIRREVTHSCF</sequence>